<evidence type="ECO:0000313" key="2">
    <source>
        <dbReference type="Proteomes" id="UP000238348"/>
    </source>
</evidence>
<protein>
    <recommendedName>
        <fullName evidence="3">DUF4265 domain-containing protein</fullName>
    </recommendedName>
</protein>
<evidence type="ECO:0008006" key="3">
    <source>
        <dbReference type="Google" id="ProtNLM"/>
    </source>
</evidence>
<dbReference type="InterPro" id="IPR025361">
    <property type="entry name" value="DUF4265"/>
</dbReference>
<dbReference type="AlphaFoldDB" id="A0A2L0FC48"/>
<gene>
    <name evidence="1" type="ORF">SOCE26_106690</name>
</gene>
<organism evidence="1 2">
    <name type="scientific">Sorangium cellulosum</name>
    <name type="common">Polyangium cellulosum</name>
    <dbReference type="NCBI Taxonomy" id="56"/>
    <lineage>
        <taxon>Bacteria</taxon>
        <taxon>Pseudomonadati</taxon>
        <taxon>Myxococcota</taxon>
        <taxon>Polyangia</taxon>
        <taxon>Polyangiales</taxon>
        <taxon>Polyangiaceae</taxon>
        <taxon>Sorangium</taxon>
    </lineage>
</organism>
<reference evidence="1 2" key="1">
    <citation type="submission" date="2015-09" db="EMBL/GenBank/DDBJ databases">
        <title>Sorangium comparison.</title>
        <authorList>
            <person name="Zaburannyi N."/>
            <person name="Bunk B."/>
            <person name="Overmann J."/>
            <person name="Mueller R."/>
        </authorList>
    </citation>
    <scope>NUCLEOTIDE SEQUENCE [LARGE SCALE GENOMIC DNA]</scope>
    <source>
        <strain evidence="1 2">So ce26</strain>
    </source>
</reference>
<dbReference type="OrthoDB" id="5518860at2"/>
<proteinExistence type="predicted"/>
<dbReference type="RefSeq" id="WP_104986887.1">
    <property type="nucleotide sequence ID" value="NZ_CP012673.1"/>
</dbReference>
<accession>A0A2L0FC48</accession>
<sequence length="145" mass="16289">MGHLKVLFKYDGDIANHYEVESLWALPHEEGYQIDNIPFYAREVADGDVVTAQRGPDGELWFDKLARPSGHSTIRLWFARAEDVQKTREELRALGCASELSDLPRLVAVDVPPGVPYSLVRSKLEQGERDGLFEFEEACIGQGSQ</sequence>
<dbReference type="Pfam" id="PF14085">
    <property type="entry name" value="DUF4265"/>
    <property type="match status" value="1"/>
</dbReference>
<evidence type="ECO:0000313" key="1">
    <source>
        <dbReference type="EMBL" id="AUX49124.1"/>
    </source>
</evidence>
<dbReference type="EMBL" id="CP012673">
    <property type="protein sequence ID" value="AUX49124.1"/>
    <property type="molecule type" value="Genomic_DNA"/>
</dbReference>
<name>A0A2L0FC48_SORCE</name>
<dbReference type="Proteomes" id="UP000238348">
    <property type="component" value="Chromosome"/>
</dbReference>